<protein>
    <submittedName>
        <fullName evidence="7">Phosphoglycerate dehydrogenase</fullName>
    </submittedName>
</protein>
<gene>
    <name evidence="7" type="ORF">I6N95_10245</name>
</gene>
<dbReference type="AlphaFoldDB" id="A0A940SUJ8"/>
<name>A0A940SUJ8_9ENTE</name>
<dbReference type="SUPFAM" id="SSF52283">
    <property type="entry name" value="Formate/glycerate dehydrogenase catalytic domain-like"/>
    <property type="match status" value="1"/>
</dbReference>
<reference evidence="7" key="1">
    <citation type="submission" date="2020-12" db="EMBL/GenBank/DDBJ databases">
        <title>Vagococcus allomyrinae sp. nov. and Enterococcus lavae sp. nov., isolated from the larvae of Allomyrina dichotoma.</title>
        <authorList>
            <person name="Lee S.D."/>
        </authorList>
    </citation>
    <scope>NUCLEOTIDE SEQUENCE</scope>
    <source>
        <strain evidence="7">BWB3-3</strain>
    </source>
</reference>
<evidence type="ECO:0000256" key="2">
    <source>
        <dbReference type="ARBA" id="ARBA00023002"/>
    </source>
</evidence>
<evidence type="ECO:0000313" key="7">
    <source>
        <dbReference type="EMBL" id="MBP1041385.1"/>
    </source>
</evidence>
<accession>A0A940SUJ8</accession>
<dbReference type="InterPro" id="IPR006140">
    <property type="entry name" value="D-isomer_DH_NAD-bd"/>
</dbReference>
<dbReference type="SUPFAM" id="SSF51735">
    <property type="entry name" value="NAD(P)-binding Rossmann-fold domains"/>
    <property type="match status" value="1"/>
</dbReference>
<keyword evidence="8" id="KW-1185">Reference proteome</keyword>
<dbReference type="PRINTS" id="PR00411">
    <property type="entry name" value="PNDRDTASEI"/>
</dbReference>
<evidence type="ECO:0000259" key="5">
    <source>
        <dbReference type="Pfam" id="PF00389"/>
    </source>
</evidence>
<dbReference type="InterPro" id="IPR006139">
    <property type="entry name" value="D-isomer_2_OHA_DH_cat_dom"/>
</dbReference>
<comment type="similarity">
    <text evidence="1 4">Belongs to the D-isomer specific 2-hydroxyacid dehydrogenase family.</text>
</comment>
<keyword evidence="2 4" id="KW-0560">Oxidoreductase</keyword>
<dbReference type="PANTHER" id="PTHR43333:SF1">
    <property type="entry name" value="D-ISOMER SPECIFIC 2-HYDROXYACID DEHYDROGENASE NAD-BINDING DOMAIN-CONTAINING PROTEIN"/>
    <property type="match status" value="1"/>
</dbReference>
<dbReference type="FunFam" id="3.40.50.720:FF:000363">
    <property type="entry name" value="D-isomer specific 2-hydroxyacid dehydrogenase"/>
    <property type="match status" value="1"/>
</dbReference>
<evidence type="ECO:0000256" key="1">
    <source>
        <dbReference type="ARBA" id="ARBA00005854"/>
    </source>
</evidence>
<dbReference type="GO" id="GO:0016616">
    <property type="term" value="F:oxidoreductase activity, acting on the CH-OH group of donors, NAD or NADP as acceptor"/>
    <property type="evidence" value="ECO:0007669"/>
    <property type="project" value="InterPro"/>
</dbReference>
<dbReference type="RefSeq" id="WP_209527287.1">
    <property type="nucleotide sequence ID" value="NZ_JAEEGA010000006.1"/>
</dbReference>
<sequence>MSQPLILLMRSISDDYLASLKGIAANYRIITVEEATSVNLDDVEIIVSWRDDLGNKILDSPTSRLKWLQVYSAGVDDLPLAKLKEKNILLSNASGVHSIPISETVIGMLLSHYRGLRSAINNQAQQRWNNRITTTELNGQSMLIVGTGAIGRQLGKVATILGVKVYGINRSGYPLNDFDATYPQSEINHVLPEMDIVVNILPLTPDTYHFYDANRFKHMKDGAVFINVGRGPSVDTEALINACHSGTIGFAGIDVFEDEPLAEDHPLWQMENVLITPHISGKTTEYNRRFFAILSDNLQEYLKTGRLLRNQVKFDQGY</sequence>
<proteinExistence type="inferred from homology"/>
<feature type="domain" description="D-isomer specific 2-hydroxyacid dehydrogenase NAD-binding" evidence="6">
    <location>
        <begin position="106"/>
        <end position="280"/>
    </location>
</feature>
<feature type="domain" description="D-isomer specific 2-hydroxyacid dehydrogenase catalytic" evidence="5">
    <location>
        <begin position="33"/>
        <end position="307"/>
    </location>
</feature>
<dbReference type="Proteomes" id="UP000674938">
    <property type="component" value="Unassembled WGS sequence"/>
</dbReference>
<comment type="caution">
    <text evidence="7">The sequence shown here is derived from an EMBL/GenBank/DDBJ whole genome shotgun (WGS) entry which is preliminary data.</text>
</comment>
<evidence type="ECO:0000256" key="4">
    <source>
        <dbReference type="RuleBase" id="RU003719"/>
    </source>
</evidence>
<dbReference type="Pfam" id="PF00389">
    <property type="entry name" value="2-Hacid_dh"/>
    <property type="match status" value="1"/>
</dbReference>
<dbReference type="EMBL" id="JAEEGA010000006">
    <property type="protein sequence ID" value="MBP1041385.1"/>
    <property type="molecule type" value="Genomic_DNA"/>
</dbReference>
<evidence type="ECO:0000256" key="3">
    <source>
        <dbReference type="ARBA" id="ARBA00023027"/>
    </source>
</evidence>
<organism evidence="7 8">
    <name type="scientific">Vagococcus allomyrinae</name>
    <dbReference type="NCBI Taxonomy" id="2794353"/>
    <lineage>
        <taxon>Bacteria</taxon>
        <taxon>Bacillati</taxon>
        <taxon>Bacillota</taxon>
        <taxon>Bacilli</taxon>
        <taxon>Lactobacillales</taxon>
        <taxon>Enterococcaceae</taxon>
        <taxon>Vagococcus</taxon>
    </lineage>
</organism>
<evidence type="ECO:0000313" key="8">
    <source>
        <dbReference type="Proteomes" id="UP000674938"/>
    </source>
</evidence>
<evidence type="ECO:0000259" key="6">
    <source>
        <dbReference type="Pfam" id="PF02826"/>
    </source>
</evidence>
<dbReference type="GO" id="GO:0051287">
    <property type="term" value="F:NAD binding"/>
    <property type="evidence" value="ECO:0007669"/>
    <property type="project" value="InterPro"/>
</dbReference>
<dbReference type="CDD" id="cd12155">
    <property type="entry name" value="PGDH_1"/>
    <property type="match status" value="1"/>
</dbReference>
<dbReference type="Gene3D" id="3.40.50.720">
    <property type="entry name" value="NAD(P)-binding Rossmann-like Domain"/>
    <property type="match status" value="2"/>
</dbReference>
<dbReference type="Pfam" id="PF02826">
    <property type="entry name" value="2-Hacid_dh_C"/>
    <property type="match status" value="1"/>
</dbReference>
<dbReference type="InterPro" id="IPR036291">
    <property type="entry name" value="NAD(P)-bd_dom_sf"/>
</dbReference>
<dbReference type="PANTHER" id="PTHR43333">
    <property type="entry name" value="2-HACID_DH_C DOMAIN-CONTAINING PROTEIN"/>
    <property type="match status" value="1"/>
</dbReference>
<keyword evidence="3" id="KW-0520">NAD</keyword>